<keyword evidence="3" id="KW-1003">Cell membrane</keyword>
<dbReference type="CDD" id="cd06261">
    <property type="entry name" value="TM_PBP2"/>
    <property type="match status" value="1"/>
</dbReference>
<protein>
    <submittedName>
        <fullName evidence="9">ABC transporter permease</fullName>
    </submittedName>
</protein>
<dbReference type="EMBL" id="JANFPI010000002">
    <property type="protein sequence ID" value="MCX8997119.1"/>
    <property type="molecule type" value="Genomic_DNA"/>
</dbReference>
<keyword evidence="4 7" id="KW-0812">Transmembrane</keyword>
<feature type="transmembrane region" description="Helical" evidence="7">
    <location>
        <begin position="189"/>
        <end position="208"/>
    </location>
</feature>
<name>A0AAE3SVL9_9HYPH</name>
<dbReference type="InterPro" id="IPR045621">
    <property type="entry name" value="BPD_transp_1_N"/>
</dbReference>
<dbReference type="Pfam" id="PF00528">
    <property type="entry name" value="BPD_transp_1"/>
    <property type="match status" value="1"/>
</dbReference>
<comment type="subcellular location">
    <subcellularLocation>
        <location evidence="1 7">Cell membrane</location>
        <topology evidence="1 7">Multi-pass membrane protein</topology>
    </subcellularLocation>
</comment>
<dbReference type="SUPFAM" id="SSF161098">
    <property type="entry name" value="MetI-like"/>
    <property type="match status" value="1"/>
</dbReference>
<sequence length="325" mass="35359">MNTSYLIQRFLHAVLVVFVVSIIAFLLGSFTGDPVTSVLGVDATPEARATLRQQLGLDDPLVLQYVHYLGRVFTGDFGMSYIAQRPVIDVILERVPATLELAFVALLVSLGLGIPLGVIAAVHHRKLWSSALMTTSVIGVSLPTFVVGIFLILIFSVTLGWLPSFGRGEVVRIGGWETGLLTVSGLRSLILPAIALAISQVALVARLVRAEMLEVLRTEYIRFARARGIPDQRVNFGHALRNTLIPIITVSGIQLGYLLAFAVVVEQVFQWPGLGTLFLNALTQTDVPVITAFLMVVATFFVLTNLMVDFLYAMADPRLKMGAKA</sequence>
<dbReference type="Pfam" id="PF19300">
    <property type="entry name" value="BPD_transp_1_N"/>
    <property type="match status" value="1"/>
</dbReference>
<dbReference type="PANTHER" id="PTHR43163">
    <property type="entry name" value="DIPEPTIDE TRANSPORT SYSTEM PERMEASE PROTEIN DPPB-RELATED"/>
    <property type="match status" value="1"/>
</dbReference>
<dbReference type="RefSeq" id="WP_306410888.1">
    <property type="nucleotide sequence ID" value="NZ_JANFPI010000002.1"/>
</dbReference>
<keyword evidence="2 7" id="KW-0813">Transport</keyword>
<accession>A0AAE3SVL9</accession>
<evidence type="ECO:0000256" key="3">
    <source>
        <dbReference type="ARBA" id="ARBA00022475"/>
    </source>
</evidence>
<evidence type="ECO:0000313" key="10">
    <source>
        <dbReference type="Proteomes" id="UP001208771"/>
    </source>
</evidence>
<evidence type="ECO:0000256" key="6">
    <source>
        <dbReference type="ARBA" id="ARBA00023136"/>
    </source>
</evidence>
<comment type="similarity">
    <text evidence="7">Belongs to the binding-protein-dependent transport system permease family.</text>
</comment>
<feature type="domain" description="ABC transmembrane type-1" evidence="8">
    <location>
        <begin position="95"/>
        <end position="312"/>
    </location>
</feature>
<dbReference type="Proteomes" id="UP001208771">
    <property type="component" value="Unassembled WGS sequence"/>
</dbReference>
<evidence type="ECO:0000256" key="5">
    <source>
        <dbReference type="ARBA" id="ARBA00022989"/>
    </source>
</evidence>
<feature type="transmembrane region" description="Helical" evidence="7">
    <location>
        <begin position="134"/>
        <end position="162"/>
    </location>
</feature>
<evidence type="ECO:0000256" key="2">
    <source>
        <dbReference type="ARBA" id="ARBA00022448"/>
    </source>
</evidence>
<feature type="transmembrane region" description="Helical" evidence="7">
    <location>
        <begin position="101"/>
        <end position="122"/>
    </location>
</feature>
<dbReference type="PROSITE" id="PS50928">
    <property type="entry name" value="ABC_TM1"/>
    <property type="match status" value="1"/>
</dbReference>
<evidence type="ECO:0000313" key="9">
    <source>
        <dbReference type="EMBL" id="MCX8997119.1"/>
    </source>
</evidence>
<evidence type="ECO:0000256" key="4">
    <source>
        <dbReference type="ARBA" id="ARBA00022692"/>
    </source>
</evidence>
<dbReference type="InterPro" id="IPR035906">
    <property type="entry name" value="MetI-like_sf"/>
</dbReference>
<keyword evidence="5 7" id="KW-1133">Transmembrane helix</keyword>
<dbReference type="InterPro" id="IPR000515">
    <property type="entry name" value="MetI-like"/>
</dbReference>
<keyword evidence="6 7" id="KW-0472">Membrane</keyword>
<dbReference type="PANTHER" id="PTHR43163:SF2">
    <property type="entry name" value="ABC TRANSPORTER PERMEASE PROTEIN"/>
    <property type="match status" value="1"/>
</dbReference>
<dbReference type="GO" id="GO:0005886">
    <property type="term" value="C:plasma membrane"/>
    <property type="evidence" value="ECO:0007669"/>
    <property type="project" value="UniProtKB-SubCell"/>
</dbReference>
<organism evidence="9 10">
    <name type="scientific">Ectorhizobium quercum</name>
    <dbReference type="NCBI Taxonomy" id="2965071"/>
    <lineage>
        <taxon>Bacteria</taxon>
        <taxon>Pseudomonadati</taxon>
        <taxon>Pseudomonadota</taxon>
        <taxon>Alphaproteobacteria</taxon>
        <taxon>Hyphomicrobiales</taxon>
        <taxon>Rhizobiaceae</taxon>
        <taxon>Ectorhizobium</taxon>
    </lineage>
</organism>
<comment type="caution">
    <text evidence="9">The sequence shown here is derived from an EMBL/GenBank/DDBJ whole genome shotgun (WGS) entry which is preliminary data.</text>
</comment>
<feature type="transmembrane region" description="Helical" evidence="7">
    <location>
        <begin position="12"/>
        <end position="30"/>
    </location>
</feature>
<feature type="transmembrane region" description="Helical" evidence="7">
    <location>
        <begin position="243"/>
        <end position="269"/>
    </location>
</feature>
<reference evidence="9" key="1">
    <citation type="submission" date="2022-07" db="EMBL/GenBank/DDBJ databases">
        <title>Ectorhizobium quercum gen.nov., sp. nov.</title>
        <authorList>
            <person name="Ma T."/>
            <person name="Li Y."/>
        </authorList>
    </citation>
    <scope>NUCLEOTIDE SEQUENCE</scope>
    <source>
        <strain evidence="9">BDR2-2</strain>
    </source>
</reference>
<evidence type="ECO:0000256" key="1">
    <source>
        <dbReference type="ARBA" id="ARBA00004651"/>
    </source>
</evidence>
<keyword evidence="10" id="KW-1185">Reference proteome</keyword>
<dbReference type="Gene3D" id="1.10.3720.10">
    <property type="entry name" value="MetI-like"/>
    <property type="match status" value="1"/>
</dbReference>
<dbReference type="AlphaFoldDB" id="A0AAE3SVL9"/>
<gene>
    <name evidence="9" type="ORF">NOF55_08375</name>
</gene>
<evidence type="ECO:0000259" key="8">
    <source>
        <dbReference type="PROSITE" id="PS50928"/>
    </source>
</evidence>
<feature type="transmembrane region" description="Helical" evidence="7">
    <location>
        <begin position="289"/>
        <end position="312"/>
    </location>
</feature>
<dbReference type="GO" id="GO:0055085">
    <property type="term" value="P:transmembrane transport"/>
    <property type="evidence" value="ECO:0007669"/>
    <property type="project" value="InterPro"/>
</dbReference>
<proteinExistence type="inferred from homology"/>
<evidence type="ECO:0000256" key="7">
    <source>
        <dbReference type="RuleBase" id="RU363032"/>
    </source>
</evidence>